<keyword evidence="3" id="KW-0378">Hydrolase</keyword>
<dbReference type="InterPro" id="IPR012340">
    <property type="entry name" value="NA-bd_OB-fold"/>
</dbReference>
<dbReference type="InterPro" id="IPR058653">
    <property type="entry name" value="NfeD2_TM"/>
</dbReference>
<feature type="transmembrane region" description="Helical" evidence="1">
    <location>
        <begin position="6"/>
        <end position="30"/>
    </location>
</feature>
<evidence type="ECO:0000313" key="4">
    <source>
        <dbReference type="Proteomes" id="UP000031967"/>
    </source>
</evidence>
<dbReference type="Proteomes" id="UP000031967">
    <property type="component" value="Unassembled WGS sequence"/>
</dbReference>
<dbReference type="GO" id="GO:0006508">
    <property type="term" value="P:proteolysis"/>
    <property type="evidence" value="ECO:0007669"/>
    <property type="project" value="UniProtKB-KW"/>
</dbReference>
<keyword evidence="3" id="KW-0645">Protease</keyword>
<reference evidence="3 4" key="1">
    <citation type="submission" date="2014-12" db="EMBL/GenBank/DDBJ databases">
        <title>Draft genome sequence of Paenibacillus kamchatkensis strain B-2647.</title>
        <authorList>
            <person name="Karlyshev A.V."/>
            <person name="Kudryashova E.B."/>
        </authorList>
    </citation>
    <scope>NUCLEOTIDE SEQUENCE [LARGE SCALE GENOMIC DNA]</scope>
    <source>
        <strain evidence="3 4">VKM B-2647</strain>
    </source>
</reference>
<proteinExistence type="predicted"/>
<evidence type="ECO:0000259" key="2">
    <source>
        <dbReference type="Pfam" id="PF25842"/>
    </source>
</evidence>
<dbReference type="GO" id="GO:0008233">
    <property type="term" value="F:peptidase activity"/>
    <property type="evidence" value="ECO:0007669"/>
    <property type="project" value="UniProtKB-KW"/>
</dbReference>
<dbReference type="RefSeq" id="WP_041048919.1">
    <property type="nucleotide sequence ID" value="NZ_JXAK01000031.1"/>
</dbReference>
<feature type="transmembrane region" description="Helical" evidence="1">
    <location>
        <begin position="71"/>
        <end position="96"/>
    </location>
</feature>
<organism evidence="3 4">
    <name type="scientific">Gordoniibacillus kamchatkensis</name>
    <dbReference type="NCBI Taxonomy" id="1590651"/>
    <lineage>
        <taxon>Bacteria</taxon>
        <taxon>Bacillati</taxon>
        <taxon>Bacillota</taxon>
        <taxon>Bacilli</taxon>
        <taxon>Bacillales</taxon>
        <taxon>Paenibacillaceae</taxon>
        <taxon>Gordoniibacillus</taxon>
    </lineage>
</organism>
<dbReference type="EMBL" id="JXAK01000031">
    <property type="protein sequence ID" value="KIL39794.1"/>
    <property type="molecule type" value="Genomic_DNA"/>
</dbReference>
<dbReference type="Gene3D" id="2.40.50.140">
    <property type="entry name" value="Nucleic acid-binding proteins"/>
    <property type="match status" value="1"/>
</dbReference>
<feature type="domain" description="Membrane protein NfeD2 N-terminal transmembrane" evidence="2">
    <location>
        <begin position="2"/>
        <end position="104"/>
    </location>
</feature>
<evidence type="ECO:0000313" key="3">
    <source>
        <dbReference type="EMBL" id="KIL39794.1"/>
    </source>
</evidence>
<keyword evidence="1" id="KW-0472">Membrane</keyword>
<gene>
    <name evidence="3" type="ORF">SD70_18030</name>
</gene>
<sequence>MVTLYWICLITGVLFALVTLLFGELIGHLFGAAFDGAAGAHALPVLQPVSLVGGITAFGACGLLLTRYTVWPAFPVALLSLFGALALSVAFAFLYVRPMQRSENSTGFSIRELTGAVGEITVPIPAAGGCGEIVLKVGAARTNQIAASFDGAPIPEGAKAVVVDVREGVLYVSPLGDEL</sequence>
<comment type="caution">
    <text evidence="3">The sequence shown here is derived from an EMBL/GenBank/DDBJ whole genome shotgun (WGS) entry which is preliminary data.</text>
</comment>
<keyword evidence="4" id="KW-1185">Reference proteome</keyword>
<evidence type="ECO:0000256" key="1">
    <source>
        <dbReference type="SAM" id="Phobius"/>
    </source>
</evidence>
<feature type="transmembrane region" description="Helical" evidence="1">
    <location>
        <begin position="42"/>
        <end position="65"/>
    </location>
</feature>
<dbReference type="Pfam" id="PF25842">
    <property type="entry name" value="NfeD_TM"/>
    <property type="match status" value="1"/>
</dbReference>
<protein>
    <submittedName>
        <fullName evidence="3">Membrane protease regulatory membrane protein</fullName>
    </submittedName>
</protein>
<keyword evidence="1" id="KW-1133">Transmembrane helix</keyword>
<name>A0ABR5AFH5_9BACL</name>
<accession>A0ABR5AFH5</accession>
<keyword evidence="1" id="KW-0812">Transmembrane</keyword>